<evidence type="ECO:0000313" key="2">
    <source>
        <dbReference type="EMBL" id="KPQ36065.1"/>
    </source>
</evidence>
<proteinExistence type="predicted"/>
<dbReference type="InterPro" id="IPR050834">
    <property type="entry name" value="Glycosyltransf_2"/>
</dbReference>
<organism evidence="2 3">
    <name type="scientific">Phormidesmis priestleyi Ana</name>
    <dbReference type="NCBI Taxonomy" id="1666911"/>
    <lineage>
        <taxon>Bacteria</taxon>
        <taxon>Bacillati</taxon>
        <taxon>Cyanobacteriota</taxon>
        <taxon>Cyanophyceae</taxon>
        <taxon>Leptolyngbyales</taxon>
        <taxon>Leptolyngbyaceae</taxon>
        <taxon>Phormidesmis</taxon>
    </lineage>
</organism>
<dbReference type="Gene3D" id="3.90.550.10">
    <property type="entry name" value="Spore Coat Polysaccharide Biosynthesis Protein SpsA, Chain A"/>
    <property type="match status" value="1"/>
</dbReference>
<reference evidence="2 3" key="1">
    <citation type="submission" date="2015-09" db="EMBL/GenBank/DDBJ databases">
        <title>Identification and resolution of microdiversity through metagenomic sequencing of parallel consortia.</title>
        <authorList>
            <person name="Nelson W.C."/>
            <person name="Romine M.F."/>
            <person name="Lindemann S.R."/>
        </authorList>
    </citation>
    <scope>NUCLEOTIDE SEQUENCE [LARGE SCALE GENOMIC DNA]</scope>
    <source>
        <strain evidence="2">Ana</strain>
    </source>
</reference>
<dbReference type="Proteomes" id="UP000050465">
    <property type="component" value="Unassembled WGS sequence"/>
</dbReference>
<dbReference type="InterPro" id="IPR029044">
    <property type="entry name" value="Nucleotide-diphossugar_trans"/>
</dbReference>
<gene>
    <name evidence="2" type="ORF">HLUCCA11_07590</name>
</gene>
<dbReference type="InterPro" id="IPR001173">
    <property type="entry name" value="Glyco_trans_2-like"/>
</dbReference>
<feature type="domain" description="Glycosyltransferase 2-like" evidence="1">
    <location>
        <begin position="23"/>
        <end position="165"/>
    </location>
</feature>
<sequence length="258" mass="29638">MMIRPHPHQFVFSQSGLLASQVTVCISLYNYRQHITETLESVYQQTHFGLDLIVVEDCSTDDSLAVAERWLKSHALRFNEVRLIRHEQNQGLSGARNTAVSESKTPYVFVLDADNLLYPRCVERCLEALEADSQAAMAYPIIEKFGEETGLMGNVVWNRDRFKRTNCIDAMSLIRKESLIAVDGYSELGAVGQLGWEDYQLWCKFIDQDFYGVPVPEILARYRTHHTSMLNSISNRQGNIEQLHQEMMQLHPWLELPA</sequence>
<dbReference type="SUPFAM" id="SSF53448">
    <property type="entry name" value="Nucleotide-diphospho-sugar transferases"/>
    <property type="match status" value="1"/>
</dbReference>
<dbReference type="EMBL" id="LJZR01000008">
    <property type="protein sequence ID" value="KPQ36065.1"/>
    <property type="molecule type" value="Genomic_DNA"/>
</dbReference>
<evidence type="ECO:0000313" key="3">
    <source>
        <dbReference type="Proteomes" id="UP000050465"/>
    </source>
</evidence>
<dbReference type="CDD" id="cd00761">
    <property type="entry name" value="Glyco_tranf_GTA_type"/>
    <property type="match status" value="1"/>
</dbReference>
<dbReference type="AlphaFoldDB" id="A0A0P7YZQ9"/>
<dbReference type="Pfam" id="PF00535">
    <property type="entry name" value="Glycos_transf_2"/>
    <property type="match status" value="1"/>
</dbReference>
<keyword evidence="2" id="KW-0808">Transferase</keyword>
<evidence type="ECO:0000259" key="1">
    <source>
        <dbReference type="Pfam" id="PF00535"/>
    </source>
</evidence>
<comment type="caution">
    <text evidence="2">The sequence shown here is derived from an EMBL/GenBank/DDBJ whole genome shotgun (WGS) entry which is preliminary data.</text>
</comment>
<dbReference type="PANTHER" id="PTHR43685:SF2">
    <property type="entry name" value="GLYCOSYLTRANSFERASE 2-LIKE DOMAIN-CONTAINING PROTEIN"/>
    <property type="match status" value="1"/>
</dbReference>
<dbReference type="STRING" id="1666911.HLUCCA11_07590"/>
<dbReference type="GO" id="GO:0016740">
    <property type="term" value="F:transferase activity"/>
    <property type="evidence" value="ECO:0007669"/>
    <property type="project" value="UniProtKB-KW"/>
</dbReference>
<name>A0A0P7YZQ9_9CYAN</name>
<accession>A0A0P7YZQ9</accession>
<dbReference type="PANTHER" id="PTHR43685">
    <property type="entry name" value="GLYCOSYLTRANSFERASE"/>
    <property type="match status" value="1"/>
</dbReference>
<protein>
    <submittedName>
        <fullName evidence="2">Glycosyltransferases involved in cell wall biogenesis</fullName>
    </submittedName>
</protein>